<dbReference type="Proteomes" id="UP000048948">
    <property type="component" value="Unassembled WGS sequence"/>
</dbReference>
<accession>A0A0T9D1X7</accession>
<dbReference type="EMBL" id="CSAE01000225">
    <property type="protein sequence ID" value="COV86324.1"/>
    <property type="molecule type" value="Genomic_DNA"/>
</dbReference>
<dbReference type="EMBL" id="CSAJ01000186">
    <property type="protein sequence ID" value="COW11670.1"/>
    <property type="molecule type" value="Genomic_DNA"/>
</dbReference>
<protein>
    <submittedName>
        <fullName evidence="5">Uncharacterized protein</fullName>
    </submittedName>
</protein>
<gene>
    <name evidence="2" type="ORF">ERS007657_00615</name>
    <name evidence="4" type="ORF">ERS007661_01739</name>
    <name evidence="5" type="ORF">ERS007703_02191</name>
    <name evidence="6" type="ORF">ERS007720_01741</name>
    <name evidence="3" type="ORF">ERS027646_01205</name>
</gene>
<dbReference type="Proteomes" id="UP000046680">
    <property type="component" value="Unassembled WGS sequence"/>
</dbReference>
<feature type="region of interest" description="Disordered" evidence="1">
    <location>
        <begin position="150"/>
        <end position="179"/>
    </location>
</feature>
<evidence type="ECO:0000313" key="2">
    <source>
        <dbReference type="EMBL" id="CFR68158.1"/>
    </source>
</evidence>
<evidence type="ECO:0000313" key="8">
    <source>
        <dbReference type="Proteomes" id="UP000039217"/>
    </source>
</evidence>
<dbReference type="EMBL" id="CGCX01000140">
    <property type="protein sequence ID" value="CFR68158.1"/>
    <property type="molecule type" value="Genomic_DNA"/>
</dbReference>
<dbReference type="Proteomes" id="UP000044938">
    <property type="component" value="Unassembled WGS sequence"/>
</dbReference>
<dbReference type="EMBL" id="CNGE01000162">
    <property type="protein sequence ID" value="CKS06642.1"/>
    <property type="molecule type" value="Genomic_DNA"/>
</dbReference>
<organism evidence="5 7">
    <name type="scientific">Mycobacterium tuberculosis</name>
    <dbReference type="NCBI Taxonomy" id="1773"/>
    <lineage>
        <taxon>Bacteria</taxon>
        <taxon>Bacillati</taxon>
        <taxon>Actinomycetota</taxon>
        <taxon>Actinomycetes</taxon>
        <taxon>Mycobacteriales</taxon>
        <taxon>Mycobacteriaceae</taxon>
        <taxon>Mycobacterium</taxon>
        <taxon>Mycobacterium tuberculosis complex</taxon>
    </lineage>
</organism>
<proteinExistence type="predicted"/>
<evidence type="ECO:0000313" key="6">
    <source>
        <dbReference type="EMBL" id="COW11670.1"/>
    </source>
</evidence>
<evidence type="ECO:0000313" key="10">
    <source>
        <dbReference type="Proteomes" id="UP000046680"/>
    </source>
</evidence>
<reference evidence="7 8" key="1">
    <citation type="submission" date="2015-03" db="EMBL/GenBank/DDBJ databases">
        <authorList>
            <consortium name="Pathogen Informatics"/>
        </authorList>
    </citation>
    <scope>NUCLEOTIDE SEQUENCE [LARGE SCALE GENOMIC DNA]</scope>
    <source>
        <strain evidence="3 11">Bir 172</strain>
        <strain evidence="2 10">C09601061</strain>
        <strain evidence="4 8">D00501624</strain>
        <strain evidence="7">K00500041</strain>
        <strain evidence="6 9">M09401471</strain>
    </source>
</reference>
<evidence type="ECO:0000313" key="9">
    <source>
        <dbReference type="Proteomes" id="UP000044938"/>
    </source>
</evidence>
<evidence type="ECO:0000313" key="11">
    <source>
        <dbReference type="Proteomes" id="UP000048948"/>
    </source>
</evidence>
<dbReference type="Proteomes" id="UP000038802">
    <property type="component" value="Unassembled WGS sequence"/>
</dbReference>
<name>A0A0T9D1X7_MYCTX</name>
<evidence type="ECO:0000313" key="3">
    <source>
        <dbReference type="EMBL" id="CKS06642.1"/>
    </source>
</evidence>
<evidence type="ECO:0000313" key="7">
    <source>
        <dbReference type="Proteomes" id="UP000038802"/>
    </source>
</evidence>
<reference evidence="5" key="2">
    <citation type="submission" date="2015-03" db="EMBL/GenBank/DDBJ databases">
        <authorList>
            <person name="Murphy D."/>
        </authorList>
    </citation>
    <scope>NUCLEOTIDE SEQUENCE [LARGE SCALE GENOMIC DNA]</scope>
    <source>
        <strain evidence="5">K00500041</strain>
    </source>
</reference>
<evidence type="ECO:0000313" key="5">
    <source>
        <dbReference type="EMBL" id="COV86324.1"/>
    </source>
</evidence>
<evidence type="ECO:0000256" key="1">
    <source>
        <dbReference type="SAM" id="MobiDB-lite"/>
    </source>
</evidence>
<sequence length="216" mass="22431">MITPVIAPLPRSAVSTIATTWANTVAASAFCISARVEYTIGAGPKASQAFGCWLCGSHFSQSQCARLRSLTTPAISNSSGECHTASWQIIARSSPRTLVGSPSMAIGPPTRKGIAMGASAMVACAARKQRSAARVTGSARCAGGSCPTTKRVASGADPTPTRMRQKSAAPGRRSHIRGPPINVHKVAGSGCVQFSDTCCAAAVWVTDVRKTLRYPR</sequence>
<dbReference type="Proteomes" id="UP000039217">
    <property type="component" value="Unassembled WGS sequence"/>
</dbReference>
<dbReference type="EMBL" id="CQQC01000519">
    <property type="protein sequence ID" value="CNV15651.1"/>
    <property type="molecule type" value="Genomic_DNA"/>
</dbReference>
<evidence type="ECO:0000313" key="4">
    <source>
        <dbReference type="EMBL" id="CNV15651.1"/>
    </source>
</evidence>
<dbReference type="AlphaFoldDB" id="A0A0T9D1X7"/>